<evidence type="ECO:0000313" key="2">
    <source>
        <dbReference type="EMBL" id="MDR7327478.1"/>
    </source>
</evidence>
<dbReference type="AlphaFoldDB" id="A0AAE4CYE2"/>
<proteinExistence type="predicted"/>
<protein>
    <recommendedName>
        <fullName evidence="1">Methyltransferase domain-containing protein</fullName>
    </recommendedName>
</protein>
<name>A0AAE4CYE2_9ACTN</name>
<reference evidence="2 3" key="1">
    <citation type="submission" date="2023-07" db="EMBL/GenBank/DDBJ databases">
        <title>Sequencing the genomes of 1000 actinobacteria strains.</title>
        <authorList>
            <person name="Klenk H.-P."/>
        </authorList>
    </citation>
    <scope>NUCLEOTIDE SEQUENCE [LARGE SCALE GENOMIC DNA]</scope>
    <source>
        <strain evidence="2 3">DSM 44711</strain>
    </source>
</reference>
<dbReference type="Pfam" id="PF13649">
    <property type="entry name" value="Methyltransf_25"/>
    <property type="match status" value="1"/>
</dbReference>
<feature type="domain" description="Methyltransferase" evidence="1">
    <location>
        <begin position="41"/>
        <end position="137"/>
    </location>
</feature>
<dbReference type="RefSeq" id="WP_310424835.1">
    <property type="nucleotide sequence ID" value="NZ_JAVDYC010000001.1"/>
</dbReference>
<evidence type="ECO:0000259" key="1">
    <source>
        <dbReference type="Pfam" id="PF13649"/>
    </source>
</evidence>
<dbReference type="Gene3D" id="3.40.50.150">
    <property type="entry name" value="Vaccinia Virus protein VP39"/>
    <property type="match status" value="1"/>
</dbReference>
<keyword evidence="3" id="KW-1185">Reference proteome</keyword>
<gene>
    <name evidence="2" type="ORF">J2S44_007728</name>
</gene>
<dbReference type="InterPro" id="IPR041698">
    <property type="entry name" value="Methyltransf_25"/>
</dbReference>
<evidence type="ECO:0000313" key="3">
    <source>
        <dbReference type="Proteomes" id="UP001183629"/>
    </source>
</evidence>
<dbReference type="Proteomes" id="UP001183629">
    <property type="component" value="Unassembled WGS sequence"/>
</dbReference>
<dbReference type="CDD" id="cd02440">
    <property type="entry name" value="AdoMet_MTases"/>
    <property type="match status" value="1"/>
</dbReference>
<dbReference type="EMBL" id="JAVDYC010000001">
    <property type="protein sequence ID" value="MDR7327478.1"/>
    <property type="molecule type" value="Genomic_DNA"/>
</dbReference>
<dbReference type="SUPFAM" id="SSF53335">
    <property type="entry name" value="S-adenosyl-L-methionine-dependent methyltransferases"/>
    <property type="match status" value="1"/>
</dbReference>
<sequence>MSDEYRDSAEFLDLMSHGMWDALRGPVTAALHGADPANGPVVDLGAGTGLGTATIAAALPKALITAVEPSSSLRAALLARIGVDPDLRARVSVLGDPAETVALPGRAAAVLALNMIGHLAPDARRDLWRRVAGTLPPSAPLVVNVQPPDEAVPVEETVFARVPVGGHVYEGGGRAEPSGPGQLTWHMTYRVRDAAGTVVREAAVSYAWHVLSVPALVTELAAVGLEAQPVEGGLVRAVTAPTG</sequence>
<accession>A0AAE4CYE2</accession>
<organism evidence="2 3">
    <name type="scientific">Catenuloplanes niger</name>
    <dbReference type="NCBI Taxonomy" id="587534"/>
    <lineage>
        <taxon>Bacteria</taxon>
        <taxon>Bacillati</taxon>
        <taxon>Actinomycetota</taxon>
        <taxon>Actinomycetes</taxon>
        <taxon>Micromonosporales</taxon>
        <taxon>Micromonosporaceae</taxon>
        <taxon>Catenuloplanes</taxon>
    </lineage>
</organism>
<comment type="caution">
    <text evidence="2">The sequence shown here is derived from an EMBL/GenBank/DDBJ whole genome shotgun (WGS) entry which is preliminary data.</text>
</comment>
<dbReference type="InterPro" id="IPR029063">
    <property type="entry name" value="SAM-dependent_MTases_sf"/>
</dbReference>